<accession>A0AA86RDP2</accession>
<evidence type="ECO:0000256" key="2">
    <source>
        <dbReference type="SAM" id="MobiDB-lite"/>
    </source>
</evidence>
<name>A0AA86RDP2_9EUKA</name>
<dbReference type="EMBL" id="CATOUU010001149">
    <property type="protein sequence ID" value="CAI9974467.1"/>
    <property type="molecule type" value="Genomic_DNA"/>
</dbReference>
<gene>
    <name evidence="5" type="ORF">HINF_LOCUS13245</name>
    <name evidence="3" type="ORF">HINF_LOCUS29755</name>
    <name evidence="6" type="ORF">HINF_LOCUS59335</name>
    <name evidence="4" type="ORF">HINF_LOCUS62112</name>
</gene>
<protein>
    <submittedName>
        <fullName evidence="4">Uncharacterized protein</fullName>
    </submittedName>
</protein>
<evidence type="ECO:0000313" key="7">
    <source>
        <dbReference type="Proteomes" id="UP001642409"/>
    </source>
</evidence>
<reference evidence="5 7" key="2">
    <citation type="submission" date="2024-07" db="EMBL/GenBank/DDBJ databases">
        <authorList>
            <person name="Akdeniz Z."/>
        </authorList>
    </citation>
    <scope>NUCLEOTIDE SEQUENCE [LARGE SCALE GENOMIC DNA]</scope>
</reference>
<feature type="coiled-coil region" evidence="1">
    <location>
        <begin position="36"/>
        <end position="95"/>
    </location>
</feature>
<keyword evidence="7" id="KW-1185">Reference proteome</keyword>
<evidence type="ECO:0000313" key="5">
    <source>
        <dbReference type="EMBL" id="CAL5993799.1"/>
    </source>
</evidence>
<dbReference type="AlphaFoldDB" id="A0AA86RDP2"/>
<dbReference type="EMBL" id="CAXDID020000340">
    <property type="protein sequence ID" value="CAL6079338.1"/>
    <property type="molecule type" value="Genomic_DNA"/>
</dbReference>
<proteinExistence type="predicted"/>
<sequence length="177" mass="20434">MPKKCLCSQIPNIVRRLEALEDAEVQYEEDPNIIEREKYLNQFEASLEEAEQANKKKTEELVKVSNQVSSLSKEIKNLQAQVPVSKEQTEMLEQNQKILDTYTQTWQLTNQVFTQMYTQLQPLFALPDLKQSNIAMFEGIQHLGKGLLVMAQAIDSMKKQQEQGEEGEQGEEEQEQQ</sequence>
<reference evidence="4" key="1">
    <citation type="submission" date="2023-06" db="EMBL/GenBank/DDBJ databases">
        <authorList>
            <person name="Kurt Z."/>
        </authorList>
    </citation>
    <scope>NUCLEOTIDE SEQUENCE</scope>
</reference>
<evidence type="ECO:0000313" key="6">
    <source>
        <dbReference type="EMBL" id="CAL6079338.1"/>
    </source>
</evidence>
<evidence type="ECO:0000313" key="3">
    <source>
        <dbReference type="EMBL" id="CAI9942110.1"/>
    </source>
</evidence>
<feature type="compositionally biased region" description="Acidic residues" evidence="2">
    <location>
        <begin position="163"/>
        <end position="177"/>
    </location>
</feature>
<keyword evidence="1" id="KW-0175">Coiled coil</keyword>
<dbReference type="Proteomes" id="UP001642409">
    <property type="component" value="Unassembled WGS sequence"/>
</dbReference>
<organism evidence="4">
    <name type="scientific">Hexamita inflata</name>
    <dbReference type="NCBI Taxonomy" id="28002"/>
    <lineage>
        <taxon>Eukaryota</taxon>
        <taxon>Metamonada</taxon>
        <taxon>Diplomonadida</taxon>
        <taxon>Hexamitidae</taxon>
        <taxon>Hexamitinae</taxon>
        <taxon>Hexamita</taxon>
    </lineage>
</organism>
<dbReference type="EMBL" id="CATOUU010000697">
    <property type="protein sequence ID" value="CAI9942110.1"/>
    <property type="molecule type" value="Genomic_DNA"/>
</dbReference>
<evidence type="ECO:0000313" key="4">
    <source>
        <dbReference type="EMBL" id="CAI9974467.1"/>
    </source>
</evidence>
<feature type="region of interest" description="Disordered" evidence="2">
    <location>
        <begin position="157"/>
        <end position="177"/>
    </location>
</feature>
<comment type="caution">
    <text evidence="4">The sequence shown here is derived from an EMBL/GenBank/DDBJ whole genome shotgun (WGS) entry which is preliminary data.</text>
</comment>
<evidence type="ECO:0000256" key="1">
    <source>
        <dbReference type="SAM" id="Coils"/>
    </source>
</evidence>
<dbReference type="EMBL" id="CAXDID020000030">
    <property type="protein sequence ID" value="CAL5993799.1"/>
    <property type="molecule type" value="Genomic_DNA"/>
</dbReference>